<keyword evidence="1" id="KW-0472">Membrane</keyword>
<feature type="transmembrane region" description="Helical" evidence="1">
    <location>
        <begin position="66"/>
        <end position="84"/>
    </location>
</feature>
<evidence type="ECO:0000313" key="2">
    <source>
        <dbReference type="EMBL" id="MFH5208425.1"/>
    </source>
</evidence>
<dbReference type="Proteomes" id="UP001609175">
    <property type="component" value="Unassembled WGS sequence"/>
</dbReference>
<protein>
    <recommendedName>
        <fullName evidence="8">DoxX family protein</fullName>
    </recommendedName>
</protein>
<accession>A0ABW7JXB4</accession>
<dbReference type="EMBL" id="JBIMSO010000039">
    <property type="protein sequence ID" value="MFH5208425.1"/>
    <property type="molecule type" value="Genomic_DNA"/>
</dbReference>
<evidence type="ECO:0000313" key="3">
    <source>
        <dbReference type="EMBL" id="MFH5227377.1"/>
    </source>
</evidence>
<evidence type="ECO:0000313" key="6">
    <source>
        <dbReference type="Proteomes" id="UP001609176"/>
    </source>
</evidence>
<proteinExistence type="predicted"/>
<dbReference type="EMBL" id="JBIMSN010000008">
    <property type="protein sequence ID" value="MFH5227377.1"/>
    <property type="molecule type" value="Genomic_DNA"/>
</dbReference>
<feature type="transmembrane region" description="Helical" evidence="1">
    <location>
        <begin position="90"/>
        <end position="109"/>
    </location>
</feature>
<dbReference type="RefSeq" id="WP_395113918.1">
    <property type="nucleotide sequence ID" value="NZ_JBIMSN010000008.1"/>
</dbReference>
<keyword evidence="7" id="KW-1185">Reference proteome</keyword>
<dbReference type="EMBL" id="JBIMSP010000007">
    <property type="protein sequence ID" value="MFH5241627.1"/>
    <property type="molecule type" value="Genomic_DNA"/>
</dbReference>
<dbReference type="Proteomes" id="UP001609176">
    <property type="component" value="Unassembled WGS sequence"/>
</dbReference>
<comment type="caution">
    <text evidence="3">The sequence shown here is derived from an EMBL/GenBank/DDBJ whole genome shotgun (WGS) entry which is preliminary data.</text>
</comment>
<evidence type="ECO:0000256" key="1">
    <source>
        <dbReference type="SAM" id="Phobius"/>
    </source>
</evidence>
<gene>
    <name evidence="4" type="ORF">ACHIPV_06950</name>
    <name evidence="2" type="ORF">ACHIPZ_09455</name>
    <name evidence="3" type="ORF">ACHIRB_02065</name>
</gene>
<keyword evidence="1" id="KW-0812">Transmembrane</keyword>
<evidence type="ECO:0008006" key="8">
    <source>
        <dbReference type="Google" id="ProtNLM"/>
    </source>
</evidence>
<organism evidence="3 7">
    <name type="scientific">Antrihabitans spumae</name>
    <dbReference type="NCBI Taxonomy" id="3373370"/>
    <lineage>
        <taxon>Bacteria</taxon>
        <taxon>Bacillati</taxon>
        <taxon>Actinomycetota</taxon>
        <taxon>Actinomycetes</taxon>
        <taxon>Mycobacteriales</taxon>
        <taxon>Nocardiaceae</taxon>
        <taxon>Antrihabitans</taxon>
    </lineage>
</organism>
<sequence>MPRVIIFSNLGLLAGASILLGAGLARELGSTAATQHVLPTGWFFALVYLCLATAAVLLITEWFTGVRAAGVIAFGATVVSTVLAHRDVEGAVALAVRLIVWAAVAYWFYKLAYLARADR</sequence>
<dbReference type="Proteomes" id="UP001609219">
    <property type="component" value="Unassembled WGS sequence"/>
</dbReference>
<evidence type="ECO:0000313" key="4">
    <source>
        <dbReference type="EMBL" id="MFH5241627.1"/>
    </source>
</evidence>
<evidence type="ECO:0000313" key="5">
    <source>
        <dbReference type="Proteomes" id="UP001609175"/>
    </source>
</evidence>
<evidence type="ECO:0000313" key="7">
    <source>
        <dbReference type="Proteomes" id="UP001609219"/>
    </source>
</evidence>
<reference evidence="5 6" key="1">
    <citation type="submission" date="2024-10" db="EMBL/GenBank/DDBJ databases">
        <authorList>
            <person name="Riesco R."/>
        </authorList>
    </citation>
    <scope>NUCLEOTIDE SEQUENCE [LARGE SCALE GENOMIC DNA]</scope>
    <source>
        <strain evidence="4 6">NCIMB 15448</strain>
        <strain evidence="2 5">NCIMB 15449</strain>
        <strain evidence="3 7">NCIMB 15450</strain>
    </source>
</reference>
<name>A0ABW7JXB4_9NOCA</name>
<keyword evidence="1" id="KW-1133">Transmembrane helix</keyword>
<feature type="transmembrane region" description="Helical" evidence="1">
    <location>
        <begin position="41"/>
        <end position="59"/>
    </location>
</feature>